<proteinExistence type="predicted"/>
<comment type="caution">
    <text evidence="3">The sequence shown here is derived from an EMBL/GenBank/DDBJ whole genome shotgun (WGS) entry which is preliminary data.</text>
</comment>
<organism evidence="3 4">
    <name type="scientific">Thiovibrio frasassiensis</name>
    <dbReference type="NCBI Taxonomy" id="2984131"/>
    <lineage>
        <taxon>Bacteria</taxon>
        <taxon>Pseudomonadati</taxon>
        <taxon>Thermodesulfobacteriota</taxon>
        <taxon>Desulfobulbia</taxon>
        <taxon>Desulfobulbales</taxon>
        <taxon>Thiovibrionaceae</taxon>
        <taxon>Thiovibrio</taxon>
    </lineage>
</organism>
<dbReference type="AlphaFoldDB" id="A0A9X4MQX0"/>
<feature type="domain" description="Prenyltransferase alpha-alpha toroid" evidence="2">
    <location>
        <begin position="8"/>
        <end position="54"/>
    </location>
</feature>
<reference evidence="3" key="2">
    <citation type="submission" date="2022-10" db="EMBL/GenBank/DDBJ databases">
        <authorList>
            <person name="Aronson H.S."/>
        </authorList>
    </citation>
    <scope>NUCLEOTIDE SEQUENCE</scope>
    <source>
        <strain evidence="3">RS19-109</strain>
    </source>
</reference>
<dbReference type="GO" id="GO:0003824">
    <property type="term" value="F:catalytic activity"/>
    <property type="evidence" value="ECO:0007669"/>
    <property type="project" value="InterPro"/>
</dbReference>
<evidence type="ECO:0000259" key="2">
    <source>
        <dbReference type="Pfam" id="PF00432"/>
    </source>
</evidence>
<dbReference type="InterPro" id="IPR008930">
    <property type="entry name" value="Terpenoid_cyclase/PrenylTrfase"/>
</dbReference>
<gene>
    <name evidence="3" type="ORF">OLX77_12950</name>
</gene>
<dbReference type="SUPFAM" id="SSF48239">
    <property type="entry name" value="Terpenoid cyclases/Protein prenyltransferases"/>
    <property type="match status" value="1"/>
</dbReference>
<reference evidence="3" key="1">
    <citation type="journal article" date="2022" name="bioRxiv">
        <title>Thiovibrio frasassiensisgen. nov., sp. nov., an autotrophic, elemental sulfur disproportionating bacterium isolated from sulfidic karst sediment, and proposal of Thiovibrionaceae fam. nov.</title>
        <authorList>
            <person name="Aronson H."/>
            <person name="Thomas C."/>
            <person name="Bhattacharyya M."/>
            <person name="Eckstein S."/>
            <person name="Jensen S."/>
            <person name="Barco R."/>
            <person name="Macalady J."/>
            <person name="Amend J."/>
        </authorList>
    </citation>
    <scope>NUCLEOTIDE SEQUENCE</scope>
    <source>
        <strain evidence="3">RS19-109</strain>
    </source>
</reference>
<evidence type="ECO:0000256" key="1">
    <source>
        <dbReference type="ARBA" id="ARBA00022737"/>
    </source>
</evidence>
<dbReference type="Gene3D" id="1.50.10.20">
    <property type="match status" value="1"/>
</dbReference>
<dbReference type="InterPro" id="IPR001330">
    <property type="entry name" value="Prenyltrans"/>
</dbReference>
<dbReference type="Proteomes" id="UP001154240">
    <property type="component" value="Unassembled WGS sequence"/>
</dbReference>
<evidence type="ECO:0000313" key="4">
    <source>
        <dbReference type="Proteomes" id="UP001154240"/>
    </source>
</evidence>
<sequence length="278" mass="29449">MARQVDHGALRDFVAKRRKESGGYGATPRLPATIQDTFQAVALTMVLGDAVPTPQAEPALADYLARMLAVPWLGIDTTFRLLTTCHICGVAIDGARVRAHLAACLSSDTSLATRYYVRRIAREILAEELDLPGLQRSLFLPAPCAVQDVARFLFLKKMDGQSIGGAGELSGWLKRTQNGDGGFGFFPGTTSFLENCHAGLAALSLLGARPDDPANLRAFIVSCQTGRGGFGRSPRAAPFLDASWHGIAGLRLLAELEAGSVGGVGDIAGRQNSLTLSV</sequence>
<evidence type="ECO:0000313" key="3">
    <source>
        <dbReference type="EMBL" id="MDG4477062.1"/>
    </source>
</evidence>
<keyword evidence="4" id="KW-1185">Reference proteome</keyword>
<dbReference type="RefSeq" id="WP_307634027.1">
    <property type="nucleotide sequence ID" value="NZ_JAPHEH010000001.1"/>
</dbReference>
<dbReference type="Pfam" id="PF00432">
    <property type="entry name" value="Prenyltrans"/>
    <property type="match status" value="2"/>
</dbReference>
<dbReference type="EMBL" id="JAPHEH010000001">
    <property type="protein sequence ID" value="MDG4477062.1"/>
    <property type="molecule type" value="Genomic_DNA"/>
</dbReference>
<accession>A0A9X4MQX0</accession>
<keyword evidence="1" id="KW-0677">Repeat</keyword>
<name>A0A9X4MQX0_9BACT</name>
<protein>
    <recommendedName>
        <fullName evidence="2">Prenyltransferase alpha-alpha toroid domain-containing protein</fullName>
    </recommendedName>
</protein>
<feature type="domain" description="Prenyltransferase alpha-alpha toroid" evidence="2">
    <location>
        <begin position="171"/>
        <end position="248"/>
    </location>
</feature>